<evidence type="ECO:0000313" key="4">
    <source>
        <dbReference type="Proteomes" id="UP000256269"/>
    </source>
</evidence>
<dbReference type="PRINTS" id="PR00081">
    <property type="entry name" value="GDHRDH"/>
</dbReference>
<keyword evidence="4" id="KW-1185">Reference proteome</keyword>
<accession>A0A3E0H0J0</accession>
<dbReference type="Proteomes" id="UP000256269">
    <property type="component" value="Unassembled WGS sequence"/>
</dbReference>
<feature type="region of interest" description="Disordered" evidence="2">
    <location>
        <begin position="251"/>
        <end position="277"/>
    </location>
</feature>
<dbReference type="Gene3D" id="3.40.50.720">
    <property type="entry name" value="NAD(P)-binding Rossmann-like Domain"/>
    <property type="match status" value="1"/>
</dbReference>
<dbReference type="PANTHER" id="PTHR43157:SF31">
    <property type="entry name" value="PHOSPHATIDYLINOSITOL-GLYCAN BIOSYNTHESIS CLASS F PROTEIN"/>
    <property type="match status" value="1"/>
</dbReference>
<keyword evidence="1" id="KW-0560">Oxidoreductase</keyword>
<gene>
    <name evidence="3" type="ORF">BCF44_11634</name>
</gene>
<dbReference type="CDD" id="cd05327">
    <property type="entry name" value="retinol-DH_like_SDR_c_like"/>
    <property type="match status" value="1"/>
</dbReference>
<name>A0A3E0H0J0_9PSEU</name>
<sequence>MTPWRPADLPDLTGKTALVTGANSGIGFHAVLGLAEHGAHVLLAARNPERGEKAIASVRERLPQAKVELVRLDLADLADVEETAKAVLAAHEHIDLLINNAGEKMVPKRRETKDGFEAQFGTNHLGHFALTGLLLPALRPGSRIVNITSLAHKFFAFAIDDPQQQRRYLAGKAYGNSKLANMIFTLELDRRLVGRDITAVAAHPGFALDPGESLGNPVFDLLAKPIIQDMAGGAMPTLYAATVPNLPGGSLIGPGNLTRTKGAPRPEKPSSKATDPALGRRLWGLSEDLTGVRYLSS</sequence>
<dbReference type="InterPro" id="IPR036291">
    <property type="entry name" value="NAD(P)-bd_dom_sf"/>
</dbReference>
<dbReference type="Pfam" id="PF00106">
    <property type="entry name" value="adh_short"/>
    <property type="match status" value="1"/>
</dbReference>
<evidence type="ECO:0000256" key="1">
    <source>
        <dbReference type="ARBA" id="ARBA00023002"/>
    </source>
</evidence>
<dbReference type="GO" id="GO:0016491">
    <property type="term" value="F:oxidoreductase activity"/>
    <property type="evidence" value="ECO:0007669"/>
    <property type="project" value="UniProtKB-KW"/>
</dbReference>
<dbReference type="AlphaFoldDB" id="A0A3E0H0J0"/>
<proteinExistence type="predicted"/>
<dbReference type="EMBL" id="QUNO01000016">
    <property type="protein sequence ID" value="REH36165.1"/>
    <property type="molecule type" value="Genomic_DNA"/>
</dbReference>
<evidence type="ECO:0000256" key="2">
    <source>
        <dbReference type="SAM" id="MobiDB-lite"/>
    </source>
</evidence>
<dbReference type="NCBIfam" id="NF004846">
    <property type="entry name" value="PRK06197.1"/>
    <property type="match status" value="1"/>
</dbReference>
<dbReference type="OrthoDB" id="4577644at2"/>
<protein>
    <submittedName>
        <fullName evidence="3">NAD(P)-dependent dehydrogenase (Short-subunit alcohol dehydrogenase family)</fullName>
    </submittedName>
</protein>
<reference evidence="3 4" key="1">
    <citation type="submission" date="2018-08" db="EMBL/GenBank/DDBJ databases">
        <title>Genomic Encyclopedia of Archaeal and Bacterial Type Strains, Phase II (KMG-II): from individual species to whole genera.</title>
        <authorList>
            <person name="Goeker M."/>
        </authorList>
    </citation>
    <scope>NUCLEOTIDE SEQUENCE [LARGE SCALE GENOMIC DNA]</scope>
    <source>
        <strain evidence="3 4">DSM 45791</strain>
    </source>
</reference>
<dbReference type="SUPFAM" id="SSF51735">
    <property type="entry name" value="NAD(P)-binding Rossmann-fold domains"/>
    <property type="match status" value="1"/>
</dbReference>
<dbReference type="PANTHER" id="PTHR43157">
    <property type="entry name" value="PHOSPHATIDYLINOSITOL-GLYCAN BIOSYNTHESIS CLASS F PROTEIN-RELATED"/>
    <property type="match status" value="1"/>
</dbReference>
<evidence type="ECO:0000313" key="3">
    <source>
        <dbReference type="EMBL" id="REH36165.1"/>
    </source>
</evidence>
<dbReference type="RefSeq" id="WP_116179477.1">
    <property type="nucleotide sequence ID" value="NZ_CP144375.1"/>
</dbReference>
<dbReference type="InterPro" id="IPR002347">
    <property type="entry name" value="SDR_fam"/>
</dbReference>
<organism evidence="3 4">
    <name type="scientific">Kutzneria buriramensis</name>
    <dbReference type="NCBI Taxonomy" id="1045776"/>
    <lineage>
        <taxon>Bacteria</taxon>
        <taxon>Bacillati</taxon>
        <taxon>Actinomycetota</taxon>
        <taxon>Actinomycetes</taxon>
        <taxon>Pseudonocardiales</taxon>
        <taxon>Pseudonocardiaceae</taxon>
        <taxon>Kutzneria</taxon>
    </lineage>
</organism>
<comment type="caution">
    <text evidence="3">The sequence shown here is derived from an EMBL/GenBank/DDBJ whole genome shotgun (WGS) entry which is preliminary data.</text>
</comment>